<gene>
    <name evidence="1" type="ordered locus">Bind_1211</name>
</gene>
<dbReference type="HOGENOM" id="CLU_165306_0_0_5"/>
<proteinExistence type="predicted"/>
<dbReference type="Proteomes" id="UP000001695">
    <property type="component" value="Chromosome"/>
</dbReference>
<dbReference type="InterPro" id="IPR021955">
    <property type="entry name" value="DUF3572"/>
</dbReference>
<name>B2IJ93_BEII9</name>
<dbReference type="AlphaFoldDB" id="B2IJ93"/>
<keyword evidence="2" id="KW-1185">Reference proteome</keyword>
<dbReference type="OrthoDB" id="7356934at2"/>
<evidence type="ECO:0008006" key="3">
    <source>
        <dbReference type="Google" id="ProtNLM"/>
    </source>
</evidence>
<protein>
    <recommendedName>
        <fullName evidence="3">DUF3572 domain-containing protein</fullName>
    </recommendedName>
</protein>
<sequence length="102" mass="10995">MQNRSIPRFKQRLSSQDAEILAIAALTFLAAEPERLERFVALSGLTPENLRAAAATPGFLAAVLDHLCSDELLLLAFAANGEHDPAMIEEARTILSPPPTEA</sequence>
<reference evidence="1 2" key="2">
    <citation type="journal article" date="2010" name="J. Bacteriol.">
        <title>Complete genome sequence of Beijerinckia indica subsp. indica.</title>
        <authorList>
            <person name="Tamas I."/>
            <person name="Dedysh S.N."/>
            <person name="Liesack W."/>
            <person name="Stott M.B."/>
            <person name="Alam M."/>
            <person name="Murrell J.C."/>
            <person name="Dunfield P.F."/>
        </authorList>
    </citation>
    <scope>NUCLEOTIDE SEQUENCE [LARGE SCALE GENOMIC DNA]</scope>
    <source>
        <strain evidence="2">ATCC 9039 / DSM 1715 / NCIMB 8712</strain>
    </source>
</reference>
<dbReference type="Pfam" id="PF12096">
    <property type="entry name" value="DUF3572"/>
    <property type="match status" value="1"/>
</dbReference>
<dbReference type="STRING" id="395963.Bind_1211"/>
<dbReference type="EMBL" id="CP001016">
    <property type="protein sequence ID" value="ACB94853.1"/>
    <property type="molecule type" value="Genomic_DNA"/>
</dbReference>
<accession>B2IJ93</accession>
<dbReference type="eggNOG" id="ENOG5032ZJY">
    <property type="taxonomic scope" value="Bacteria"/>
</dbReference>
<dbReference type="RefSeq" id="WP_012384210.1">
    <property type="nucleotide sequence ID" value="NC_010581.1"/>
</dbReference>
<evidence type="ECO:0000313" key="1">
    <source>
        <dbReference type="EMBL" id="ACB94853.1"/>
    </source>
</evidence>
<evidence type="ECO:0000313" key="2">
    <source>
        <dbReference type="Proteomes" id="UP000001695"/>
    </source>
</evidence>
<dbReference type="KEGG" id="bid:Bind_1211"/>
<organism evidence="1 2">
    <name type="scientific">Beijerinckia indica subsp. indica (strain ATCC 9039 / DSM 1715 / NCIMB 8712)</name>
    <dbReference type="NCBI Taxonomy" id="395963"/>
    <lineage>
        <taxon>Bacteria</taxon>
        <taxon>Pseudomonadati</taxon>
        <taxon>Pseudomonadota</taxon>
        <taxon>Alphaproteobacteria</taxon>
        <taxon>Hyphomicrobiales</taxon>
        <taxon>Beijerinckiaceae</taxon>
        <taxon>Beijerinckia</taxon>
    </lineage>
</organism>
<reference evidence="2" key="1">
    <citation type="submission" date="2008-03" db="EMBL/GenBank/DDBJ databases">
        <title>Complete sequence of chromosome of Beijerinckia indica subsp. indica ATCC 9039.</title>
        <authorList>
            <consortium name="US DOE Joint Genome Institute"/>
            <person name="Copeland A."/>
            <person name="Lucas S."/>
            <person name="Lapidus A."/>
            <person name="Glavina del Rio T."/>
            <person name="Dalin E."/>
            <person name="Tice H."/>
            <person name="Bruce D."/>
            <person name="Goodwin L."/>
            <person name="Pitluck S."/>
            <person name="LaButti K."/>
            <person name="Schmutz J."/>
            <person name="Larimer F."/>
            <person name="Land M."/>
            <person name="Hauser L."/>
            <person name="Kyrpides N."/>
            <person name="Mikhailova N."/>
            <person name="Dunfield P.F."/>
            <person name="Dedysh S.N."/>
            <person name="Liesack W."/>
            <person name="Saw J.H."/>
            <person name="Alam M."/>
            <person name="Chen Y."/>
            <person name="Murrell J.C."/>
            <person name="Richardson P."/>
        </authorList>
    </citation>
    <scope>NUCLEOTIDE SEQUENCE [LARGE SCALE GENOMIC DNA]</scope>
    <source>
        <strain evidence="2">ATCC 9039 / DSM 1715 / NCIMB 8712</strain>
    </source>
</reference>